<dbReference type="Proteomes" id="UP000023152">
    <property type="component" value="Unassembled WGS sequence"/>
</dbReference>
<protein>
    <submittedName>
        <fullName evidence="1">Uncharacterized protein</fullName>
    </submittedName>
</protein>
<dbReference type="AlphaFoldDB" id="X6NZJ1"/>
<feature type="non-terminal residue" evidence="1">
    <location>
        <position position="1"/>
    </location>
</feature>
<proteinExistence type="predicted"/>
<name>X6NZJ1_RETFI</name>
<gene>
    <name evidence="1" type="ORF">RFI_06407</name>
</gene>
<organism evidence="1 2">
    <name type="scientific">Reticulomyxa filosa</name>
    <dbReference type="NCBI Taxonomy" id="46433"/>
    <lineage>
        <taxon>Eukaryota</taxon>
        <taxon>Sar</taxon>
        <taxon>Rhizaria</taxon>
        <taxon>Retaria</taxon>
        <taxon>Foraminifera</taxon>
        <taxon>Monothalamids</taxon>
        <taxon>Reticulomyxidae</taxon>
        <taxon>Reticulomyxa</taxon>
    </lineage>
</organism>
<evidence type="ECO:0000313" key="1">
    <source>
        <dbReference type="EMBL" id="ETO30712.1"/>
    </source>
</evidence>
<sequence>KERQLFQDIKKRKDKSFENFINNWDNLLQNHIYTKHMQCPKCNKLNLFNGKVGNYIYKCGSCHCYQFKIEFQHQDSVRFAYRKKALEEFIKKEKQNNNQLSDIINLCD</sequence>
<accession>X6NZJ1</accession>
<comment type="caution">
    <text evidence="1">The sequence shown here is derived from an EMBL/GenBank/DDBJ whole genome shotgun (WGS) entry which is preliminary data.</text>
</comment>
<dbReference type="EMBL" id="ASPP01005352">
    <property type="protein sequence ID" value="ETO30712.1"/>
    <property type="molecule type" value="Genomic_DNA"/>
</dbReference>
<evidence type="ECO:0000313" key="2">
    <source>
        <dbReference type="Proteomes" id="UP000023152"/>
    </source>
</evidence>
<reference evidence="1 2" key="1">
    <citation type="journal article" date="2013" name="Curr. Biol.">
        <title>The Genome of the Foraminiferan Reticulomyxa filosa.</title>
        <authorList>
            <person name="Glockner G."/>
            <person name="Hulsmann N."/>
            <person name="Schleicher M."/>
            <person name="Noegel A.A."/>
            <person name="Eichinger L."/>
            <person name="Gallinger C."/>
            <person name="Pawlowski J."/>
            <person name="Sierra R."/>
            <person name="Euteneuer U."/>
            <person name="Pillet L."/>
            <person name="Moustafa A."/>
            <person name="Platzer M."/>
            <person name="Groth M."/>
            <person name="Szafranski K."/>
            <person name="Schliwa M."/>
        </authorList>
    </citation>
    <scope>NUCLEOTIDE SEQUENCE [LARGE SCALE GENOMIC DNA]</scope>
</reference>
<keyword evidence="2" id="KW-1185">Reference proteome</keyword>